<organism evidence="5 6">
    <name type="scientific">candidate division WOR-1 bacterium DG_54_3</name>
    <dbReference type="NCBI Taxonomy" id="1703775"/>
    <lineage>
        <taxon>Bacteria</taxon>
        <taxon>Bacillati</taxon>
        <taxon>Saganbacteria</taxon>
    </lineage>
</organism>
<comment type="function">
    <text evidence="3">Catalyzes the isomerization between 2-isopropylmalate and 3-isopropylmalate, via the formation of 2-isopropylmaleate.</text>
</comment>
<dbReference type="Proteomes" id="UP000051861">
    <property type="component" value="Unassembled WGS sequence"/>
</dbReference>
<keyword evidence="2 3" id="KW-0456">Lyase</keyword>
<keyword evidence="3" id="KW-0028">Amino-acid biosynthesis</keyword>
<dbReference type="EMBL" id="LIZX01000138">
    <property type="protein sequence ID" value="KPJ65070.1"/>
    <property type="molecule type" value="Genomic_DNA"/>
</dbReference>
<proteinExistence type="inferred from homology"/>
<feature type="domain" description="Aconitase A/isopropylmalate dehydratase small subunit swivel" evidence="4">
    <location>
        <begin position="42"/>
        <end position="104"/>
    </location>
</feature>
<protein>
    <recommendedName>
        <fullName evidence="3">3-isopropylmalate dehydratase small subunit</fullName>
        <ecNumber evidence="3">4.2.1.33</ecNumber>
    </recommendedName>
    <alternativeName>
        <fullName evidence="3">Alpha-IPM isomerase</fullName>
        <shortName evidence="3">IPMI</shortName>
    </alternativeName>
    <alternativeName>
        <fullName evidence="3">Isopropylmalate isomerase</fullName>
    </alternativeName>
</protein>
<comment type="catalytic activity">
    <reaction evidence="3">
        <text>(2R,3S)-3-isopropylmalate = (2S)-2-isopropylmalate</text>
        <dbReference type="Rhea" id="RHEA:32287"/>
        <dbReference type="ChEBI" id="CHEBI:1178"/>
        <dbReference type="ChEBI" id="CHEBI:35121"/>
        <dbReference type="EC" id="4.2.1.33"/>
    </reaction>
</comment>
<gene>
    <name evidence="3" type="primary">leuD</name>
    <name evidence="5" type="ORF">AMJ44_11150</name>
</gene>
<evidence type="ECO:0000256" key="2">
    <source>
        <dbReference type="ARBA" id="ARBA00023239"/>
    </source>
</evidence>
<dbReference type="UniPathway" id="UPA00048">
    <property type="reaction ID" value="UER00071"/>
</dbReference>
<comment type="pathway">
    <text evidence="3">Amino-acid biosynthesis; L-leucine biosynthesis; L-leucine from 3-methyl-2-oxobutanoate: step 2/4.</text>
</comment>
<evidence type="ECO:0000256" key="3">
    <source>
        <dbReference type="HAMAP-Rule" id="MF_01032"/>
    </source>
</evidence>
<dbReference type="InterPro" id="IPR015928">
    <property type="entry name" value="Aconitase/3IPM_dehydase_swvl"/>
</dbReference>
<keyword evidence="3" id="KW-0432">Leucine biosynthesis</keyword>
<dbReference type="SUPFAM" id="SSF52016">
    <property type="entry name" value="LeuD/IlvD-like"/>
    <property type="match status" value="1"/>
</dbReference>
<dbReference type="HAMAP" id="MF_01032">
    <property type="entry name" value="LeuD_type2"/>
    <property type="match status" value="1"/>
</dbReference>
<comment type="similarity">
    <text evidence="1 3">Belongs to the LeuD family. LeuD type 2 subfamily.</text>
</comment>
<dbReference type="Gene3D" id="3.20.19.10">
    <property type="entry name" value="Aconitase, domain 4"/>
    <property type="match status" value="1"/>
</dbReference>
<dbReference type="InterPro" id="IPR033940">
    <property type="entry name" value="IPMI_Swivel"/>
</dbReference>
<evidence type="ECO:0000256" key="1">
    <source>
        <dbReference type="ARBA" id="ARBA00009869"/>
    </source>
</evidence>
<accession>A0A0S7XRG7</accession>
<evidence type="ECO:0000313" key="5">
    <source>
        <dbReference type="EMBL" id="KPJ65070.1"/>
    </source>
</evidence>
<dbReference type="EC" id="4.2.1.33" evidence="3"/>
<reference evidence="5 6" key="1">
    <citation type="journal article" date="2015" name="Microbiome">
        <title>Genomic resolution of linkages in carbon, nitrogen, and sulfur cycling among widespread estuary sediment bacteria.</title>
        <authorList>
            <person name="Baker B.J."/>
            <person name="Lazar C.S."/>
            <person name="Teske A.P."/>
            <person name="Dick G.J."/>
        </authorList>
    </citation>
    <scope>NUCLEOTIDE SEQUENCE [LARGE SCALE GENOMIC DNA]</scope>
    <source>
        <strain evidence="5">DG_54_3</strain>
    </source>
</reference>
<comment type="subunit">
    <text evidence="3">Heterodimer of LeuC and LeuD.</text>
</comment>
<sequence>MKQITGRVWKLGDNIDTDVIYPGKYLPIIDASEMALHALEGFDPEFPKKIKQGDIIVAGSNFGCGSSREQAATCLKYAGIACIVAKSFSRIFFRNAINQGLALVQSKEAPDHIQPGGIITIDFTVGEIITSQHQKFSFPPLPEFLMGILEDGGLIPHVKKSLKTQSKNNYYR</sequence>
<dbReference type="PATRIC" id="fig|1703775.3.peg.1136"/>
<keyword evidence="3" id="KW-0100">Branched-chain amino acid biosynthesis</keyword>
<dbReference type="GO" id="GO:0009098">
    <property type="term" value="P:L-leucine biosynthetic process"/>
    <property type="evidence" value="ECO:0007669"/>
    <property type="project" value="UniProtKB-UniRule"/>
</dbReference>
<dbReference type="InterPro" id="IPR050075">
    <property type="entry name" value="LeuD"/>
</dbReference>
<comment type="caution">
    <text evidence="5">The sequence shown here is derived from an EMBL/GenBank/DDBJ whole genome shotgun (WGS) entry which is preliminary data.</text>
</comment>
<name>A0A0S7XRG7_UNCSA</name>
<dbReference type="PANTHER" id="PTHR43345:SF2">
    <property type="entry name" value="3-ISOPROPYLMALATE DEHYDRATASE SMALL SUBUNIT 1"/>
    <property type="match status" value="1"/>
</dbReference>
<dbReference type="InterPro" id="IPR000573">
    <property type="entry name" value="AconitaseA/IPMdHydase_ssu_swvl"/>
</dbReference>
<dbReference type="CDD" id="cd01577">
    <property type="entry name" value="IPMI_Swivel"/>
    <property type="match status" value="1"/>
</dbReference>
<dbReference type="Pfam" id="PF00694">
    <property type="entry name" value="Aconitase_C"/>
    <property type="match status" value="1"/>
</dbReference>
<dbReference type="GO" id="GO:0003861">
    <property type="term" value="F:3-isopropylmalate dehydratase activity"/>
    <property type="evidence" value="ECO:0007669"/>
    <property type="project" value="UniProtKB-UniRule"/>
</dbReference>
<dbReference type="PANTHER" id="PTHR43345">
    <property type="entry name" value="3-ISOPROPYLMALATE DEHYDRATASE SMALL SUBUNIT 2-RELATED-RELATED"/>
    <property type="match status" value="1"/>
</dbReference>
<dbReference type="InterPro" id="IPR011827">
    <property type="entry name" value="LeuD_type2/HacB/DmdB"/>
</dbReference>
<evidence type="ECO:0000313" key="6">
    <source>
        <dbReference type="Proteomes" id="UP000051861"/>
    </source>
</evidence>
<dbReference type="NCBIfam" id="TIGR02087">
    <property type="entry name" value="LEUD_arch"/>
    <property type="match status" value="1"/>
</dbReference>
<evidence type="ECO:0000259" key="4">
    <source>
        <dbReference type="Pfam" id="PF00694"/>
    </source>
</evidence>
<dbReference type="AlphaFoldDB" id="A0A0S7XRG7"/>